<dbReference type="EMBL" id="AHHD01000708">
    <property type="protein sequence ID" value="EKG09337.1"/>
    <property type="molecule type" value="Genomic_DNA"/>
</dbReference>
<evidence type="ECO:0000256" key="7">
    <source>
        <dbReference type="ARBA" id="ARBA00022801"/>
    </source>
</evidence>
<dbReference type="CDD" id="cd00268">
    <property type="entry name" value="DEADc"/>
    <property type="match status" value="1"/>
</dbReference>
<dbReference type="SMART" id="SM00487">
    <property type="entry name" value="DEXDc"/>
    <property type="match status" value="1"/>
</dbReference>
<dbReference type="SUPFAM" id="SSF52540">
    <property type="entry name" value="P-loop containing nucleoside triphosphate hydrolases"/>
    <property type="match status" value="1"/>
</dbReference>
<dbReference type="GO" id="GO:0016787">
    <property type="term" value="F:hydrolase activity"/>
    <property type="evidence" value="ECO:0007669"/>
    <property type="project" value="UniProtKB-KW"/>
</dbReference>
<dbReference type="AlphaFoldDB" id="K2R8Y2"/>
<feature type="region of interest" description="Disordered" evidence="14">
    <location>
        <begin position="1"/>
        <end position="259"/>
    </location>
</feature>
<dbReference type="PROSITE" id="PS00039">
    <property type="entry name" value="DEAD_ATP_HELICASE"/>
    <property type="match status" value="1"/>
</dbReference>
<evidence type="ECO:0000256" key="4">
    <source>
        <dbReference type="ARBA" id="ARBA00022517"/>
    </source>
</evidence>
<feature type="domain" description="Helicase ATP-binding" evidence="15">
    <location>
        <begin position="353"/>
        <end position="526"/>
    </location>
</feature>
<dbReference type="InterPro" id="IPR001650">
    <property type="entry name" value="Helicase_C-like"/>
</dbReference>
<dbReference type="PROSITE" id="PS51194">
    <property type="entry name" value="HELICASE_CTER"/>
    <property type="match status" value="1"/>
</dbReference>
<keyword evidence="6 13" id="KW-0547">Nucleotide-binding</keyword>
<dbReference type="eggNOG" id="KOG0331">
    <property type="taxonomic scope" value="Eukaryota"/>
</dbReference>
<dbReference type="CDD" id="cd18787">
    <property type="entry name" value="SF2_C_DEAD"/>
    <property type="match status" value="1"/>
</dbReference>
<accession>K2R8Y2</accession>
<evidence type="ECO:0000256" key="5">
    <source>
        <dbReference type="ARBA" id="ARBA00022552"/>
    </source>
</evidence>
<comment type="catalytic activity">
    <reaction evidence="12">
        <text>ATP + H2O = ADP + phosphate + H(+)</text>
        <dbReference type="Rhea" id="RHEA:13065"/>
        <dbReference type="ChEBI" id="CHEBI:15377"/>
        <dbReference type="ChEBI" id="CHEBI:15378"/>
        <dbReference type="ChEBI" id="CHEBI:30616"/>
        <dbReference type="ChEBI" id="CHEBI:43474"/>
        <dbReference type="ChEBI" id="CHEBI:456216"/>
        <dbReference type="EC" id="3.6.4.13"/>
    </reaction>
</comment>
<evidence type="ECO:0000256" key="1">
    <source>
        <dbReference type="ARBA" id="ARBA00004604"/>
    </source>
</evidence>
<feature type="compositionally biased region" description="Polar residues" evidence="14">
    <location>
        <begin position="38"/>
        <end position="53"/>
    </location>
</feature>
<dbReference type="OrthoDB" id="196131at2759"/>
<dbReference type="STRING" id="1126212.K2R8Y2"/>
<comment type="similarity">
    <text evidence="2">Belongs to the DEAD box helicase family. DDX5/DBP2 subfamily.</text>
</comment>
<keyword evidence="10" id="KW-0539">Nucleus</keyword>
<evidence type="ECO:0000313" key="17">
    <source>
        <dbReference type="EMBL" id="EKG09337.1"/>
    </source>
</evidence>
<organism evidence="17 18">
    <name type="scientific">Macrophomina phaseolina (strain MS6)</name>
    <name type="common">Charcoal rot fungus</name>
    <dbReference type="NCBI Taxonomy" id="1126212"/>
    <lineage>
        <taxon>Eukaryota</taxon>
        <taxon>Fungi</taxon>
        <taxon>Dikarya</taxon>
        <taxon>Ascomycota</taxon>
        <taxon>Pezizomycotina</taxon>
        <taxon>Dothideomycetes</taxon>
        <taxon>Dothideomycetes incertae sedis</taxon>
        <taxon>Botryosphaeriales</taxon>
        <taxon>Botryosphaeriaceae</taxon>
        <taxon>Macrophomina</taxon>
    </lineage>
</organism>
<dbReference type="SMART" id="SM00490">
    <property type="entry name" value="HELICc"/>
    <property type="match status" value="1"/>
</dbReference>
<reference evidence="17 18" key="1">
    <citation type="journal article" date="2012" name="BMC Genomics">
        <title>Tools to kill: Genome of one of the most destructive plant pathogenic fungi Macrophomina phaseolina.</title>
        <authorList>
            <person name="Islam M.S."/>
            <person name="Haque M.S."/>
            <person name="Islam M.M."/>
            <person name="Emdad E.M."/>
            <person name="Halim A."/>
            <person name="Hossen Q.M.M."/>
            <person name="Hossain M.Z."/>
            <person name="Ahmed B."/>
            <person name="Rahim S."/>
            <person name="Rahman M.S."/>
            <person name="Alam M.M."/>
            <person name="Hou S."/>
            <person name="Wan X."/>
            <person name="Saito J.A."/>
            <person name="Alam M."/>
        </authorList>
    </citation>
    <scope>NUCLEOTIDE SEQUENCE [LARGE SCALE GENOMIC DNA]</scope>
    <source>
        <strain evidence="17 18">MS6</strain>
    </source>
</reference>
<evidence type="ECO:0000313" key="18">
    <source>
        <dbReference type="Proteomes" id="UP000007129"/>
    </source>
</evidence>
<evidence type="ECO:0000256" key="8">
    <source>
        <dbReference type="ARBA" id="ARBA00022806"/>
    </source>
</evidence>
<dbReference type="InterPro" id="IPR027417">
    <property type="entry name" value="P-loop_NTPase"/>
</dbReference>
<dbReference type="Proteomes" id="UP000007129">
    <property type="component" value="Unassembled WGS sequence"/>
</dbReference>
<dbReference type="FunCoup" id="K2R8Y2">
    <property type="interactions" value="354"/>
</dbReference>
<dbReference type="InterPro" id="IPR000629">
    <property type="entry name" value="RNA-helicase_DEAD-box_CS"/>
</dbReference>
<gene>
    <name evidence="17" type="ORF">MPH_13651</name>
</gene>
<dbReference type="GO" id="GO:0005730">
    <property type="term" value="C:nucleolus"/>
    <property type="evidence" value="ECO:0007669"/>
    <property type="project" value="EnsemblFungi"/>
</dbReference>
<keyword evidence="7 13" id="KW-0378">Hydrolase</keyword>
<evidence type="ECO:0000259" key="15">
    <source>
        <dbReference type="PROSITE" id="PS51192"/>
    </source>
</evidence>
<comment type="caution">
    <text evidence="17">The sequence shown here is derived from an EMBL/GenBank/DDBJ whole genome shotgun (WGS) entry which is preliminary data.</text>
</comment>
<dbReference type="GO" id="GO:0003724">
    <property type="term" value="F:RNA helicase activity"/>
    <property type="evidence" value="ECO:0007669"/>
    <property type="project" value="UniProtKB-EC"/>
</dbReference>
<dbReference type="FunFam" id="3.40.50.300:FF:000008">
    <property type="entry name" value="ATP-dependent RNA helicase RhlB"/>
    <property type="match status" value="1"/>
</dbReference>
<feature type="compositionally biased region" description="Basic and acidic residues" evidence="14">
    <location>
        <begin position="54"/>
        <end position="93"/>
    </location>
</feature>
<dbReference type="InParanoid" id="K2R8Y2"/>
<feature type="compositionally biased region" description="Basic and acidic residues" evidence="14">
    <location>
        <begin position="121"/>
        <end position="138"/>
    </location>
</feature>
<dbReference type="GO" id="GO:0030687">
    <property type="term" value="C:preribosome, large subunit precursor"/>
    <property type="evidence" value="ECO:0007669"/>
    <property type="project" value="EnsemblFungi"/>
</dbReference>
<dbReference type="GO" id="GO:0000464">
    <property type="term" value="P:endonucleolytic cleavage in ITS1 upstream of 5.8S rRNA from tricistronic rRNA transcript (SSU-rRNA, 5.8S rRNA, LSU-rRNA)"/>
    <property type="evidence" value="ECO:0007669"/>
    <property type="project" value="EnsemblFungi"/>
</dbReference>
<evidence type="ECO:0000256" key="13">
    <source>
        <dbReference type="RuleBase" id="RU000492"/>
    </source>
</evidence>
<keyword evidence="8 13" id="KW-0347">Helicase</keyword>
<evidence type="ECO:0000256" key="2">
    <source>
        <dbReference type="ARBA" id="ARBA00009334"/>
    </source>
</evidence>
<evidence type="ECO:0000256" key="10">
    <source>
        <dbReference type="ARBA" id="ARBA00023242"/>
    </source>
</evidence>
<evidence type="ECO:0000256" key="9">
    <source>
        <dbReference type="ARBA" id="ARBA00022840"/>
    </source>
</evidence>
<dbReference type="GO" id="GO:0003676">
    <property type="term" value="F:nucleic acid binding"/>
    <property type="evidence" value="ECO:0007669"/>
    <property type="project" value="InterPro"/>
</dbReference>
<dbReference type="EC" id="3.6.4.13" evidence="3"/>
<dbReference type="PANTHER" id="PTHR47958">
    <property type="entry name" value="ATP-DEPENDENT RNA HELICASE DBP3"/>
    <property type="match status" value="1"/>
</dbReference>
<evidence type="ECO:0000256" key="6">
    <source>
        <dbReference type="ARBA" id="ARBA00022741"/>
    </source>
</evidence>
<feature type="compositionally biased region" description="Acidic residues" evidence="14">
    <location>
        <begin position="95"/>
        <end position="106"/>
    </location>
</feature>
<evidence type="ECO:0000256" key="11">
    <source>
        <dbReference type="ARBA" id="ARBA00037449"/>
    </source>
</evidence>
<feature type="compositionally biased region" description="Basic and acidic residues" evidence="14">
    <location>
        <begin position="232"/>
        <end position="259"/>
    </location>
</feature>
<dbReference type="GO" id="GO:0005524">
    <property type="term" value="F:ATP binding"/>
    <property type="evidence" value="ECO:0007669"/>
    <property type="project" value="UniProtKB-KW"/>
</dbReference>
<keyword evidence="9 13" id="KW-0067">ATP-binding</keyword>
<dbReference type="Pfam" id="PF00270">
    <property type="entry name" value="DEAD"/>
    <property type="match status" value="1"/>
</dbReference>
<proteinExistence type="inferred from homology"/>
<comment type="subcellular location">
    <subcellularLocation>
        <location evidence="1">Nucleus</location>
        <location evidence="1">Nucleolus</location>
    </subcellularLocation>
</comment>
<dbReference type="InterPro" id="IPR014001">
    <property type="entry name" value="Helicase_ATP-bd"/>
</dbReference>
<dbReference type="InterPro" id="IPR011545">
    <property type="entry name" value="DEAD/DEAH_box_helicase_dom"/>
</dbReference>
<keyword evidence="5" id="KW-0698">rRNA processing</keyword>
<feature type="domain" description="Helicase C-terminal" evidence="16">
    <location>
        <begin position="557"/>
        <end position="706"/>
    </location>
</feature>
<evidence type="ECO:0000256" key="3">
    <source>
        <dbReference type="ARBA" id="ARBA00012552"/>
    </source>
</evidence>
<dbReference type="InterPro" id="IPR044742">
    <property type="entry name" value="DEAD/DEAH_RhlB"/>
</dbReference>
<dbReference type="HOGENOM" id="CLU_003041_1_5_1"/>
<dbReference type="PROSITE" id="PS51192">
    <property type="entry name" value="HELICASE_ATP_BIND_1"/>
    <property type="match status" value="1"/>
</dbReference>
<feature type="compositionally biased region" description="Basic and acidic residues" evidence="14">
    <location>
        <begin position="156"/>
        <end position="165"/>
    </location>
</feature>
<protein>
    <recommendedName>
        <fullName evidence="3">RNA helicase</fullName>
        <ecNumber evidence="3">3.6.4.13</ecNumber>
    </recommendedName>
</protein>
<dbReference type="Pfam" id="PF00271">
    <property type="entry name" value="Helicase_C"/>
    <property type="match status" value="1"/>
</dbReference>
<evidence type="ECO:0000256" key="12">
    <source>
        <dbReference type="ARBA" id="ARBA00047984"/>
    </source>
</evidence>
<evidence type="ECO:0000256" key="14">
    <source>
        <dbReference type="SAM" id="MobiDB-lite"/>
    </source>
</evidence>
<dbReference type="Gene3D" id="3.40.50.300">
    <property type="entry name" value="P-loop containing nucleotide triphosphate hydrolases"/>
    <property type="match status" value="2"/>
</dbReference>
<evidence type="ECO:0000259" key="16">
    <source>
        <dbReference type="PROSITE" id="PS51194"/>
    </source>
</evidence>
<name>K2R8Y2_MACPH</name>
<comment type="function">
    <text evidence="11">ATP-dependent RNA helicase required for 60S ribosomal subunit synthesis. Involved in efficient pre-rRNA processing, predominantly at site A3, which is necessary for the normal formation of 25S and 5.8S rRNAs.</text>
</comment>
<dbReference type="VEuPathDB" id="FungiDB:MPH_13651"/>
<keyword evidence="4" id="KW-0690">Ribosome biogenesis</keyword>
<sequence>MFIANDQGPVTGANTVTSTPKKLKNEAPTPYDAAPASAPTSGDLTGSLSVTQAKKQEKILRKEERVKQKEEKAMHKVLKAEEKRKKREAKLAGEGEGEATEADADASGEAGTSRVTKKQLRKAESKDEQPAKKAEKAAKKAAKRVAVHSGEVEPEQNGKTDRSESDDASPGTEVNEAVTEDTDMPDAPSSSDENTESAPAETSEENPKKAKKEKKKEEKEKKEKREKKEKKERKEKTEKKEKKDKSEKKSNKENKHHELAEVAVSEVTPVPATNGAAESAASSYVQDPALAALSQSEIDAFLSKHFIAVTDPLGAATKLRPIISFDHLPVTDESLRAPFASFTAPTPIQAAAWPSLLSGRDVIGVAETGSGKTLGFGVPCVRHIMSLPKAKGVKAVIVSPTRELASQIHEQLVKIAEPAGLKSVCIYGGVPKDEQKAGLKKASIVVATPGRLNDLIDEGAADISKAGYVVLDEADRMLDKGFEDAIRKIISSTRPINERQTLMFTATWPKSVQELASTFMKSPVKITIGDNPTGELRANTRITQTVEVVDPRDKEYRLTQILKEHTAGSKKNDRILIFCLYKKEATRVEETLRRKGFKVGGIHGDLSQAQRTASLEKFKKGEIPLLVATDVAARGLDIPAVKLVVNVTFPLTAEDYVHRIGRTGRAGQDGKAITLFTEHDKPLAGALVNVLKGANQPVPEELMKFGTTVKKKGHEAYGAFFKDTTDMKQATKITFDD</sequence>